<sequence>MSQCGSKLVSFEACKIPKKNKAILTINDEEQQHTICLNTVKLEETNATGADLKSSVLDQVPAYRDRTTSTNIVLLLYHVVDGQELLISEEESLETIMNRLNQSVPCYLKIRQK</sequence>
<name>A0A9W2YWW0_BIOGL</name>
<keyword evidence="1" id="KW-1185">Reference proteome</keyword>
<organism evidence="1 2">
    <name type="scientific">Biomphalaria glabrata</name>
    <name type="common">Bloodfluke planorb</name>
    <name type="synonym">Freshwater snail</name>
    <dbReference type="NCBI Taxonomy" id="6526"/>
    <lineage>
        <taxon>Eukaryota</taxon>
        <taxon>Metazoa</taxon>
        <taxon>Spiralia</taxon>
        <taxon>Lophotrochozoa</taxon>
        <taxon>Mollusca</taxon>
        <taxon>Gastropoda</taxon>
        <taxon>Heterobranchia</taxon>
        <taxon>Euthyneura</taxon>
        <taxon>Panpulmonata</taxon>
        <taxon>Hygrophila</taxon>
        <taxon>Lymnaeoidea</taxon>
        <taxon>Planorbidae</taxon>
        <taxon>Biomphalaria</taxon>
    </lineage>
</organism>
<protein>
    <submittedName>
        <fullName evidence="2">Uncharacterized protein LOC106063847</fullName>
    </submittedName>
</protein>
<accession>A0A9W2YWW0</accession>
<evidence type="ECO:0000313" key="1">
    <source>
        <dbReference type="Proteomes" id="UP001165740"/>
    </source>
</evidence>
<dbReference type="AlphaFoldDB" id="A0A9W2YWW0"/>
<gene>
    <name evidence="2" type="primary">LOC106063847</name>
</gene>
<dbReference type="RefSeq" id="XP_055867199.1">
    <property type="nucleotide sequence ID" value="XM_056011224.1"/>
</dbReference>
<evidence type="ECO:0000313" key="2">
    <source>
        <dbReference type="RefSeq" id="XP_055867199.1"/>
    </source>
</evidence>
<dbReference type="Proteomes" id="UP001165740">
    <property type="component" value="Chromosome 14"/>
</dbReference>
<proteinExistence type="predicted"/>
<reference evidence="2" key="1">
    <citation type="submission" date="2025-08" db="UniProtKB">
        <authorList>
            <consortium name="RefSeq"/>
        </authorList>
    </citation>
    <scope>IDENTIFICATION</scope>
</reference>
<dbReference type="GeneID" id="106063847"/>